<reference evidence="2" key="1">
    <citation type="submission" date="2022-08" db="EMBL/GenBank/DDBJ databases">
        <title>Microvirga terrae sp. nov., isolated from soil.</title>
        <authorList>
            <person name="Kim K.H."/>
            <person name="Seo Y.L."/>
            <person name="Kim J.M."/>
            <person name="Lee J.K."/>
            <person name="Han D.M."/>
            <person name="Jeon C.O."/>
        </authorList>
    </citation>
    <scope>NUCLEOTIDE SEQUENCE</scope>
    <source>
        <strain evidence="2">R24</strain>
    </source>
</reference>
<keyword evidence="3" id="KW-1185">Reference proteome</keyword>
<gene>
    <name evidence="2" type="ORF">HPT29_010305</name>
</gene>
<dbReference type="Proteomes" id="UP001017257">
    <property type="component" value="Chromosome"/>
</dbReference>
<evidence type="ECO:0000313" key="2">
    <source>
        <dbReference type="EMBL" id="UVF21476.1"/>
    </source>
</evidence>
<dbReference type="InterPro" id="IPR011010">
    <property type="entry name" value="DNA_brk_join_enz"/>
</dbReference>
<dbReference type="RefSeq" id="WP_173948683.1">
    <property type="nucleotide sequence ID" value="NZ_CP102845.1"/>
</dbReference>
<dbReference type="Gene3D" id="1.10.443.10">
    <property type="entry name" value="Intergrase catalytic core"/>
    <property type="match status" value="1"/>
</dbReference>
<dbReference type="EMBL" id="CP102845">
    <property type="protein sequence ID" value="UVF21476.1"/>
    <property type="molecule type" value="Genomic_DNA"/>
</dbReference>
<dbReference type="InterPro" id="IPR013762">
    <property type="entry name" value="Integrase-like_cat_sf"/>
</dbReference>
<keyword evidence="1" id="KW-0233">DNA recombination</keyword>
<evidence type="ECO:0000256" key="1">
    <source>
        <dbReference type="ARBA" id="ARBA00023172"/>
    </source>
</evidence>
<sequence>MFSEQITSAVEKATGLRVRTHQFRHAAAVLILKREPGNYEFVRGTLGHKSLKTTTKFYIGLESFTATERFGEMVDTHLDGEE</sequence>
<proteinExistence type="predicted"/>
<dbReference type="SUPFAM" id="SSF56349">
    <property type="entry name" value="DNA breaking-rejoining enzymes"/>
    <property type="match status" value="1"/>
</dbReference>
<evidence type="ECO:0008006" key="4">
    <source>
        <dbReference type="Google" id="ProtNLM"/>
    </source>
</evidence>
<protein>
    <recommendedName>
        <fullName evidence="4">Tyrosine-type recombinase/integrase</fullName>
    </recommendedName>
</protein>
<organism evidence="2 3">
    <name type="scientific">Microvirga terrae</name>
    <dbReference type="NCBI Taxonomy" id="2740529"/>
    <lineage>
        <taxon>Bacteria</taxon>
        <taxon>Pseudomonadati</taxon>
        <taxon>Pseudomonadota</taxon>
        <taxon>Alphaproteobacteria</taxon>
        <taxon>Hyphomicrobiales</taxon>
        <taxon>Methylobacteriaceae</taxon>
        <taxon>Microvirga</taxon>
    </lineage>
</organism>
<name>A0ABY5RW44_9HYPH</name>
<accession>A0ABY5RW44</accession>
<evidence type="ECO:0000313" key="3">
    <source>
        <dbReference type="Proteomes" id="UP001017257"/>
    </source>
</evidence>